<dbReference type="STRING" id="1797768.A3C59_02475"/>
<dbReference type="Proteomes" id="UP000176902">
    <property type="component" value="Unassembled WGS sequence"/>
</dbReference>
<sequence length="287" mass="34674">MNNKVARIQVLIDDLRKFAHVITLVDREDFLADIDKLRKEWKLDNLLNEKELKYWGVFPGYKYVEENKIKLLRYKNKRHEQLYKKYKDIVDLDKLERLMWNLSDLEDMGIKTRDELTELYRLEIIGSIFEYFRYQVEEMRKKYKRPPNFDQIIAHAVLFGAITEEDYALCEVEISNPDIENLPYLEESKLVITFYPLTTVDDIKIVFDQKKQNLVKKYEKKFIGGSVVDYDTMGNIQRDREWYWRRKEQNLSWSKLYASITPREAVITQDGVRKAVNEYEKRLRVEI</sequence>
<dbReference type="EMBL" id="MFCV01000049">
    <property type="protein sequence ID" value="OGE29961.1"/>
    <property type="molecule type" value="Genomic_DNA"/>
</dbReference>
<reference evidence="1 2" key="1">
    <citation type="journal article" date="2016" name="Nat. Commun.">
        <title>Thousands of microbial genomes shed light on interconnected biogeochemical processes in an aquifer system.</title>
        <authorList>
            <person name="Anantharaman K."/>
            <person name="Brown C.T."/>
            <person name="Hug L.A."/>
            <person name="Sharon I."/>
            <person name="Castelle C.J."/>
            <person name="Probst A.J."/>
            <person name="Thomas B.C."/>
            <person name="Singh A."/>
            <person name="Wilkins M.J."/>
            <person name="Karaoz U."/>
            <person name="Brodie E.L."/>
            <person name="Williams K.H."/>
            <person name="Hubbard S.S."/>
            <person name="Banfield J.F."/>
        </authorList>
    </citation>
    <scope>NUCLEOTIDE SEQUENCE [LARGE SCALE GENOMIC DNA]</scope>
</reference>
<organism evidence="1 2">
    <name type="scientific">Candidatus Daviesbacteria bacterium RIFCSPHIGHO2_02_FULL_36_13</name>
    <dbReference type="NCBI Taxonomy" id="1797768"/>
    <lineage>
        <taxon>Bacteria</taxon>
        <taxon>Candidatus Daviesiibacteriota</taxon>
    </lineage>
</organism>
<evidence type="ECO:0000313" key="2">
    <source>
        <dbReference type="Proteomes" id="UP000176902"/>
    </source>
</evidence>
<dbReference type="AlphaFoldDB" id="A0A1F5JMR2"/>
<protein>
    <submittedName>
        <fullName evidence="1">Uncharacterized protein</fullName>
    </submittedName>
</protein>
<accession>A0A1F5JMR2</accession>
<proteinExistence type="predicted"/>
<gene>
    <name evidence="1" type="ORF">A3C59_02475</name>
</gene>
<evidence type="ECO:0000313" key="1">
    <source>
        <dbReference type="EMBL" id="OGE29961.1"/>
    </source>
</evidence>
<name>A0A1F5JMR2_9BACT</name>
<comment type="caution">
    <text evidence="1">The sequence shown here is derived from an EMBL/GenBank/DDBJ whole genome shotgun (WGS) entry which is preliminary data.</text>
</comment>